<evidence type="ECO:0000256" key="3">
    <source>
        <dbReference type="ARBA" id="ARBA00022833"/>
    </source>
</evidence>
<evidence type="ECO:0000256" key="2">
    <source>
        <dbReference type="ARBA" id="ARBA00022771"/>
    </source>
</evidence>
<evidence type="ECO:0000259" key="4">
    <source>
        <dbReference type="Pfam" id="PF04500"/>
    </source>
</evidence>
<dbReference type="InterPro" id="IPR007588">
    <property type="entry name" value="Znf_FLYWCH"/>
</dbReference>
<feature type="non-terminal residue" evidence="5">
    <location>
        <position position="78"/>
    </location>
</feature>
<dbReference type="Gene3D" id="2.20.25.240">
    <property type="match status" value="1"/>
</dbReference>
<accession>S4P1J5</accession>
<feature type="domain" description="FLYWCH-type" evidence="4">
    <location>
        <begin position="17"/>
        <end position="78"/>
    </location>
</feature>
<proteinExistence type="predicted"/>
<dbReference type="AlphaFoldDB" id="S4P1J5"/>
<sequence length="78" mass="8834">GEGGAVGDAQEIPPYEYVTSFRGNPLISLGGYRYSKVIDKRRKNVVKHKWRCSNQGFIKCAAYLYTIEDEVVLLRGDH</sequence>
<keyword evidence="3" id="KW-0862">Zinc</keyword>
<protein>
    <submittedName>
        <fullName evidence="5">Modifier of mdg4</fullName>
    </submittedName>
</protein>
<dbReference type="Pfam" id="PF04500">
    <property type="entry name" value="FLYWCH"/>
    <property type="match status" value="1"/>
</dbReference>
<keyword evidence="1" id="KW-0479">Metal-binding</keyword>
<feature type="non-terminal residue" evidence="5">
    <location>
        <position position="1"/>
    </location>
</feature>
<reference evidence="5" key="1">
    <citation type="journal article" date="2013" name="BMC Genomics">
        <title>Unscrambling butterfly oogenesis.</title>
        <authorList>
            <person name="Carter J.M."/>
            <person name="Baker S.C."/>
            <person name="Pink R."/>
            <person name="Carter D.R."/>
            <person name="Collins A."/>
            <person name="Tomlin J."/>
            <person name="Gibbs M."/>
            <person name="Breuker C.J."/>
        </authorList>
    </citation>
    <scope>NUCLEOTIDE SEQUENCE</scope>
    <source>
        <tissue evidence="5">Ovary</tissue>
    </source>
</reference>
<reference evidence="5" key="2">
    <citation type="submission" date="2013-05" db="EMBL/GenBank/DDBJ databases">
        <authorList>
            <person name="Carter J.-M."/>
            <person name="Baker S.C."/>
            <person name="Pink R."/>
            <person name="Carter D.R.F."/>
            <person name="Collins A."/>
            <person name="Tomlin J."/>
            <person name="Gibbs M."/>
            <person name="Breuker C.J."/>
        </authorList>
    </citation>
    <scope>NUCLEOTIDE SEQUENCE</scope>
    <source>
        <tissue evidence="5">Ovary</tissue>
    </source>
</reference>
<organism evidence="5">
    <name type="scientific">Pararge aegeria</name>
    <name type="common">speckled wood butterfly</name>
    <dbReference type="NCBI Taxonomy" id="116150"/>
    <lineage>
        <taxon>Eukaryota</taxon>
        <taxon>Metazoa</taxon>
        <taxon>Ecdysozoa</taxon>
        <taxon>Arthropoda</taxon>
        <taxon>Hexapoda</taxon>
        <taxon>Insecta</taxon>
        <taxon>Pterygota</taxon>
        <taxon>Neoptera</taxon>
        <taxon>Endopterygota</taxon>
        <taxon>Lepidoptera</taxon>
        <taxon>Glossata</taxon>
        <taxon>Ditrysia</taxon>
        <taxon>Papilionoidea</taxon>
        <taxon>Nymphalidae</taxon>
        <taxon>Satyrinae</taxon>
        <taxon>Satyrini</taxon>
        <taxon>Parargina</taxon>
        <taxon>Pararge</taxon>
    </lineage>
</organism>
<evidence type="ECO:0000256" key="1">
    <source>
        <dbReference type="ARBA" id="ARBA00022723"/>
    </source>
</evidence>
<keyword evidence="2" id="KW-0863">Zinc-finger</keyword>
<dbReference type="GO" id="GO:0008270">
    <property type="term" value="F:zinc ion binding"/>
    <property type="evidence" value="ECO:0007669"/>
    <property type="project" value="UniProtKB-KW"/>
</dbReference>
<evidence type="ECO:0000313" key="5">
    <source>
        <dbReference type="EMBL" id="JAA80100.1"/>
    </source>
</evidence>
<dbReference type="EMBL" id="GAIX01012460">
    <property type="protein sequence ID" value="JAA80100.1"/>
    <property type="molecule type" value="Transcribed_RNA"/>
</dbReference>
<name>S4P1J5_9NEOP</name>